<keyword evidence="3" id="KW-1185">Reference proteome</keyword>
<dbReference type="EMBL" id="LAVA02000038">
    <property type="protein sequence ID" value="OIJ66599.1"/>
    <property type="molecule type" value="Genomic_DNA"/>
</dbReference>
<gene>
    <name evidence="2" type="ORF">WN71_017930</name>
</gene>
<comment type="caution">
    <text evidence="2">The sequence shown here is derived from an EMBL/GenBank/DDBJ whole genome shotgun (WGS) entry which is preliminary data.</text>
</comment>
<dbReference type="PANTHER" id="PTHR34400:SF4">
    <property type="entry name" value="MEMBRANE PROTEIN"/>
    <property type="match status" value="1"/>
</dbReference>
<evidence type="ECO:0000313" key="2">
    <source>
        <dbReference type="EMBL" id="OIJ66599.1"/>
    </source>
</evidence>
<evidence type="ECO:0000313" key="3">
    <source>
        <dbReference type="Proteomes" id="UP000034196"/>
    </source>
</evidence>
<dbReference type="Proteomes" id="UP000034196">
    <property type="component" value="Unassembled WGS sequence"/>
</dbReference>
<dbReference type="InterPro" id="IPR012347">
    <property type="entry name" value="Ferritin-like"/>
</dbReference>
<sequence>MTRLLSVPQRQRDIHWLRSALQLAVGLELATLPPYLCAWWSVKDRNSEAARLIKRVIDDEMYHLGVVCNLTLAVGGRPRVRQAAPVYPGPLPGGVHKGVTIHLSGLTKALVHDVMMAIEAPESPLARSVGAAPSIGVFYEDLLQTFRSVSPELSGTGQLSVRIGSDLLRPAATPDDVDRSIEIIKEQGEGTDSSPDDTFENDHPAHYYAFGEIYHGRRLRVTRGTWQYDGAVVPFPAARPMARVPADGWPHAPARVRTLLDQFDTTYTAVLDGLDSAWSGGGGRALSAAVHSMRGLEDLAVQLMETGIAGGKSTYGPRFRAHS</sequence>
<dbReference type="STRING" id="1428628.WN71_017930"/>
<dbReference type="InterPro" id="IPR026820">
    <property type="entry name" value="VioB/RebD_dom"/>
</dbReference>
<dbReference type="Pfam" id="PF12902">
    <property type="entry name" value="Ferritin-like"/>
    <property type="match status" value="1"/>
</dbReference>
<protein>
    <recommendedName>
        <fullName evidence="1">Iminophenyl-pyruvate dimer synthase domain-containing protein</fullName>
    </recommendedName>
</protein>
<dbReference type="PANTHER" id="PTHR34400">
    <property type="match status" value="1"/>
</dbReference>
<proteinExistence type="predicted"/>
<reference evidence="2" key="1">
    <citation type="submission" date="2016-10" db="EMBL/GenBank/DDBJ databases">
        <title>Genome sequence of Streptomyces mangrovisoli MUSC 149.</title>
        <authorList>
            <person name="Lee L.-H."/>
            <person name="Ser H.-L."/>
        </authorList>
    </citation>
    <scope>NUCLEOTIDE SEQUENCE [LARGE SCALE GENOMIC DNA]</scope>
    <source>
        <strain evidence="2">MUSC 149</strain>
    </source>
</reference>
<name>A0A1J4NVW2_9ACTN</name>
<dbReference type="AlphaFoldDB" id="A0A1J4NVW2"/>
<dbReference type="Gene3D" id="1.20.1260.10">
    <property type="match status" value="1"/>
</dbReference>
<accession>A0A1J4NVW2</accession>
<organism evidence="2 3">
    <name type="scientific">Streptomyces mangrovisoli</name>
    <dbReference type="NCBI Taxonomy" id="1428628"/>
    <lineage>
        <taxon>Bacteria</taxon>
        <taxon>Bacillati</taxon>
        <taxon>Actinomycetota</taxon>
        <taxon>Actinomycetes</taxon>
        <taxon>Kitasatosporales</taxon>
        <taxon>Streptomycetaceae</taxon>
        <taxon>Streptomyces</taxon>
    </lineage>
</organism>
<feature type="domain" description="Iminophenyl-pyruvate dimer synthase" evidence="1">
    <location>
        <begin position="21"/>
        <end position="215"/>
    </location>
</feature>
<evidence type="ECO:0000259" key="1">
    <source>
        <dbReference type="Pfam" id="PF12902"/>
    </source>
</evidence>